<proteinExistence type="inferred from homology"/>
<dbReference type="PANTHER" id="PTHR37298">
    <property type="entry name" value="UPF0111 PROTEIN YKAA"/>
    <property type="match status" value="1"/>
</dbReference>
<protein>
    <recommendedName>
        <fullName evidence="4">Phosphate transport regulator</fullName>
    </recommendedName>
</protein>
<dbReference type="Pfam" id="PF01865">
    <property type="entry name" value="PhoU_div"/>
    <property type="match status" value="1"/>
</dbReference>
<evidence type="ECO:0000313" key="2">
    <source>
        <dbReference type="EMBL" id="OGK48625.1"/>
    </source>
</evidence>
<dbReference type="STRING" id="1802061.A3A93_05415"/>
<organism evidence="2 3">
    <name type="scientific">Candidatus Roizmanbacteria bacterium RIFCSPLOWO2_01_FULL_38_12</name>
    <dbReference type="NCBI Taxonomy" id="1802061"/>
    <lineage>
        <taxon>Bacteria</taxon>
        <taxon>Candidatus Roizmaniibacteriota</taxon>
    </lineage>
</organism>
<comment type="caution">
    <text evidence="2">The sequence shown here is derived from an EMBL/GenBank/DDBJ whole genome shotgun (WGS) entry which is preliminary data.</text>
</comment>
<accession>A0A1F7IZ70</accession>
<name>A0A1F7IZ70_9BACT</name>
<dbReference type="InterPro" id="IPR018445">
    <property type="entry name" value="Put_Phosphate_transp_reg"/>
</dbReference>
<reference evidence="2 3" key="1">
    <citation type="journal article" date="2016" name="Nat. Commun.">
        <title>Thousands of microbial genomes shed light on interconnected biogeochemical processes in an aquifer system.</title>
        <authorList>
            <person name="Anantharaman K."/>
            <person name="Brown C.T."/>
            <person name="Hug L.A."/>
            <person name="Sharon I."/>
            <person name="Castelle C.J."/>
            <person name="Probst A.J."/>
            <person name="Thomas B.C."/>
            <person name="Singh A."/>
            <person name="Wilkins M.J."/>
            <person name="Karaoz U."/>
            <person name="Brodie E.L."/>
            <person name="Williams K.H."/>
            <person name="Hubbard S.S."/>
            <person name="Banfield J.F."/>
        </authorList>
    </citation>
    <scope>NUCLEOTIDE SEQUENCE [LARGE SCALE GENOMIC DNA]</scope>
</reference>
<dbReference type="AlphaFoldDB" id="A0A1F7IZ70"/>
<dbReference type="EMBL" id="MGAL01000012">
    <property type="protein sequence ID" value="OGK48625.1"/>
    <property type="molecule type" value="Genomic_DNA"/>
</dbReference>
<sequence length="207" mass="24124">MHFFPKTPKFFDLFDKLAKKVELSGKLLHENHLNKSSITQVTKRLRKLELEADEICHHINREANATFIPPIDREDIHKLSYDLDTIIDYVENFQSLAKIFQLGQPKGLFLKYIEAVTKATKQVSLLVHELRHGSKNISKMKKYIIRIHSLENDGDELLRKSFTKLFSSPKSPIVVIKWKDTYKNLEDILDQCEATSDTVEEIIIKNF</sequence>
<dbReference type="InterPro" id="IPR038078">
    <property type="entry name" value="PhoU-like_sf"/>
</dbReference>
<dbReference type="Gene3D" id="1.20.58.220">
    <property type="entry name" value="Phosphate transport system protein phou homolog 2, domain 2"/>
    <property type="match status" value="1"/>
</dbReference>
<dbReference type="PANTHER" id="PTHR37298:SF1">
    <property type="entry name" value="UPF0111 PROTEIN YKAA"/>
    <property type="match status" value="1"/>
</dbReference>
<evidence type="ECO:0000256" key="1">
    <source>
        <dbReference type="ARBA" id="ARBA00008591"/>
    </source>
</evidence>
<evidence type="ECO:0000313" key="3">
    <source>
        <dbReference type="Proteomes" id="UP000177141"/>
    </source>
</evidence>
<evidence type="ECO:0008006" key="4">
    <source>
        <dbReference type="Google" id="ProtNLM"/>
    </source>
</evidence>
<dbReference type="InterPro" id="IPR052912">
    <property type="entry name" value="UPF0111_domain"/>
</dbReference>
<dbReference type="SUPFAM" id="SSF109755">
    <property type="entry name" value="PhoU-like"/>
    <property type="match status" value="1"/>
</dbReference>
<dbReference type="Proteomes" id="UP000177141">
    <property type="component" value="Unassembled WGS sequence"/>
</dbReference>
<comment type="similarity">
    <text evidence="1">Belongs to the UPF0111 family.</text>
</comment>
<gene>
    <name evidence="2" type="ORF">A3A93_05415</name>
</gene>